<proteinExistence type="inferred from homology"/>
<dbReference type="Proteomes" id="UP000012081">
    <property type="component" value="Unassembled WGS sequence"/>
</dbReference>
<evidence type="ECO:0000256" key="2">
    <source>
        <dbReference type="ARBA" id="ARBA00022475"/>
    </source>
</evidence>
<organism evidence="12 13">
    <name type="scientific">Brevibacillus borstelensis AK1</name>
    <dbReference type="NCBI Taxonomy" id="1300222"/>
    <lineage>
        <taxon>Bacteria</taxon>
        <taxon>Bacillati</taxon>
        <taxon>Bacillota</taxon>
        <taxon>Bacilli</taxon>
        <taxon>Bacillales</taxon>
        <taxon>Paenibacillaceae</taxon>
        <taxon>Brevibacillus</taxon>
    </lineage>
</organism>
<dbReference type="STRING" id="1300222.I532_19811"/>
<keyword evidence="5" id="KW-0125">Carotenoid biosynthesis</keyword>
<dbReference type="OrthoDB" id="2902148at2"/>
<evidence type="ECO:0000313" key="13">
    <source>
        <dbReference type="Proteomes" id="UP000012081"/>
    </source>
</evidence>
<protein>
    <recommendedName>
        <fullName evidence="10">4,4'-diaponeurosporenoate glycosyltransferase</fullName>
    </recommendedName>
</protein>
<dbReference type="Gene3D" id="3.90.550.10">
    <property type="entry name" value="Spore Coat Polysaccharide Biosynthesis Protein SpsA, Chain A"/>
    <property type="match status" value="1"/>
</dbReference>
<gene>
    <name evidence="12" type="ORF">I532_19811</name>
</gene>
<evidence type="ECO:0000259" key="11">
    <source>
        <dbReference type="Pfam" id="PF00535"/>
    </source>
</evidence>
<evidence type="ECO:0000256" key="8">
    <source>
        <dbReference type="ARBA" id="ARBA00037904"/>
    </source>
</evidence>
<comment type="pathway">
    <text evidence="8">Carotenoid biosynthesis; staphyloxanthin biosynthesis; staphyloxanthin from farnesyl diphosphate: step 4/5.</text>
</comment>
<keyword evidence="3" id="KW-0328">Glycosyltransferase</keyword>
<comment type="function">
    <text evidence="7">Catalyzes the glycosylation of 4,4'-diaponeurosporenoate, i.e. the esterification of glucose at the C1'' position with the carboxyl group of 4,4'-diaponeurosporenic acid, to form glycosyl-4,4'-diaponeurosporenoate. This is a step in the biosynthesis of staphyloxanthin, an orange pigment present in most staphylococci strains.</text>
</comment>
<dbReference type="GO" id="GO:0016757">
    <property type="term" value="F:glycosyltransferase activity"/>
    <property type="evidence" value="ECO:0007669"/>
    <property type="project" value="UniProtKB-KW"/>
</dbReference>
<keyword evidence="6" id="KW-0472">Membrane</keyword>
<dbReference type="GO" id="GO:0005886">
    <property type="term" value="C:plasma membrane"/>
    <property type="evidence" value="ECO:0007669"/>
    <property type="project" value="UniProtKB-SubCell"/>
</dbReference>
<dbReference type="EMBL" id="APBN01000011">
    <property type="protein sequence ID" value="EMT50886.1"/>
    <property type="molecule type" value="Genomic_DNA"/>
</dbReference>
<dbReference type="AlphaFoldDB" id="M8DV51"/>
<dbReference type="CDD" id="cd00761">
    <property type="entry name" value="Glyco_tranf_GTA_type"/>
    <property type="match status" value="1"/>
</dbReference>
<dbReference type="SUPFAM" id="SSF53448">
    <property type="entry name" value="Nucleotide-diphospho-sugar transferases"/>
    <property type="match status" value="1"/>
</dbReference>
<keyword evidence="13" id="KW-1185">Reference proteome</keyword>
<evidence type="ECO:0000256" key="1">
    <source>
        <dbReference type="ARBA" id="ARBA00004236"/>
    </source>
</evidence>
<dbReference type="GO" id="GO:0016117">
    <property type="term" value="P:carotenoid biosynthetic process"/>
    <property type="evidence" value="ECO:0007669"/>
    <property type="project" value="UniProtKB-KW"/>
</dbReference>
<evidence type="ECO:0000256" key="10">
    <source>
        <dbReference type="ARBA" id="ARBA00040345"/>
    </source>
</evidence>
<evidence type="ECO:0000256" key="4">
    <source>
        <dbReference type="ARBA" id="ARBA00022679"/>
    </source>
</evidence>
<dbReference type="PANTHER" id="PTHR43646">
    <property type="entry name" value="GLYCOSYLTRANSFERASE"/>
    <property type="match status" value="1"/>
</dbReference>
<dbReference type="InterPro" id="IPR001173">
    <property type="entry name" value="Glyco_trans_2-like"/>
</dbReference>
<name>M8DV51_9BACL</name>
<evidence type="ECO:0000256" key="7">
    <source>
        <dbReference type="ARBA" id="ARBA00037281"/>
    </source>
</evidence>
<dbReference type="GeneID" id="89499755"/>
<comment type="subcellular location">
    <subcellularLocation>
        <location evidence="1">Cell membrane</location>
    </subcellularLocation>
</comment>
<dbReference type="RefSeq" id="WP_003390407.1">
    <property type="nucleotide sequence ID" value="NZ_APBN01000011.1"/>
</dbReference>
<comment type="similarity">
    <text evidence="9">Belongs to the glycosyltransferase 2 family. CrtQ subfamily.</text>
</comment>
<sequence>MDDDLSVAPKVSVIIPARNEGKRIVRVIEEVKKVSPSIEILVVSNGTTDGTTKLAFHSGARVIEGYQSLGYDVGRAVGAYFARGEVLLFIDADFVIPAQKLRVYINAIQAGWDIALNAYSGFCTKRNMHPTSLAKRLLNHITGRPDLVGSSLTTVPHAMSRKAVNRIGWEELAVPPKAQVKAILEGLSITRVCPINTAKVNKRRTGRTENVKELVLGDHAEAIAYFIKARGVRAGFHDLDRNRQLLNVPGHLHLRSVMHKETARIEGGEGRDHLQT</sequence>
<dbReference type="InterPro" id="IPR029044">
    <property type="entry name" value="Nucleotide-diphossugar_trans"/>
</dbReference>
<comment type="caution">
    <text evidence="12">The sequence shown here is derived from an EMBL/GenBank/DDBJ whole genome shotgun (WGS) entry which is preliminary data.</text>
</comment>
<dbReference type="Pfam" id="PF00535">
    <property type="entry name" value="Glycos_transf_2"/>
    <property type="match status" value="1"/>
</dbReference>
<dbReference type="PANTHER" id="PTHR43646:SF2">
    <property type="entry name" value="GLYCOSYLTRANSFERASE 2-LIKE DOMAIN-CONTAINING PROTEIN"/>
    <property type="match status" value="1"/>
</dbReference>
<evidence type="ECO:0000256" key="9">
    <source>
        <dbReference type="ARBA" id="ARBA00038120"/>
    </source>
</evidence>
<evidence type="ECO:0000256" key="6">
    <source>
        <dbReference type="ARBA" id="ARBA00023136"/>
    </source>
</evidence>
<dbReference type="PATRIC" id="fig|1300222.3.peg.4160"/>
<evidence type="ECO:0000256" key="3">
    <source>
        <dbReference type="ARBA" id="ARBA00022676"/>
    </source>
</evidence>
<feature type="domain" description="Glycosyltransferase 2-like" evidence="11">
    <location>
        <begin position="12"/>
        <end position="144"/>
    </location>
</feature>
<accession>M8DV51</accession>
<evidence type="ECO:0000313" key="12">
    <source>
        <dbReference type="EMBL" id="EMT50886.1"/>
    </source>
</evidence>
<keyword evidence="4 12" id="KW-0808">Transferase</keyword>
<reference evidence="12 13" key="1">
    <citation type="submission" date="2013-03" db="EMBL/GenBank/DDBJ databases">
        <title>Assembly of a new bacterial strain Brevibacillus borstelensis AK1.</title>
        <authorList>
            <person name="Rajan I."/>
            <person name="PoliReddy D."/>
            <person name="Sugumar T."/>
            <person name="Rathinam K."/>
            <person name="Alqarawi S."/>
            <person name="Khalil A.B."/>
            <person name="Sivakumar N."/>
        </authorList>
    </citation>
    <scope>NUCLEOTIDE SEQUENCE [LARGE SCALE GENOMIC DNA]</scope>
    <source>
        <strain evidence="12 13">AK1</strain>
    </source>
</reference>
<evidence type="ECO:0000256" key="5">
    <source>
        <dbReference type="ARBA" id="ARBA00022746"/>
    </source>
</evidence>
<keyword evidence="2" id="KW-1003">Cell membrane</keyword>